<feature type="compositionally biased region" description="Basic residues" evidence="1">
    <location>
        <begin position="155"/>
        <end position="177"/>
    </location>
</feature>
<sequence>MSSRQWGTVREDYSADGTVWADFPFGQAHPRAYRWGEDGLAGICDRYGFLNLAVALWNGHDDRLKERPFGLTGPEGNHGEDVKQYYWHLDATPTHSWAQFLYRYPQAAFPYQQLREANRERGYEVDEYELTDSGVLDGNGGAHDLPSCQRVRGIRARGPRRSAHPRRIPNRGPRRRSERASTLPAGRMCG</sequence>
<evidence type="ECO:0000256" key="1">
    <source>
        <dbReference type="SAM" id="MobiDB-lite"/>
    </source>
</evidence>
<dbReference type="EMBL" id="FUKQ01000007">
    <property type="protein sequence ID" value="SJN18924.1"/>
    <property type="molecule type" value="Genomic_DNA"/>
</dbReference>
<gene>
    <name evidence="2" type="ORF">FM114_01710</name>
</gene>
<proteinExistence type="predicted"/>
<name>A0A1R4IH59_9ACTN</name>
<feature type="region of interest" description="Disordered" evidence="1">
    <location>
        <begin position="155"/>
        <end position="190"/>
    </location>
</feature>
<dbReference type="Proteomes" id="UP000188342">
    <property type="component" value="Unassembled WGS sequence"/>
</dbReference>
<evidence type="ECO:0000313" key="2">
    <source>
        <dbReference type="EMBL" id="SJN18924.1"/>
    </source>
</evidence>
<organism evidence="2 3">
    <name type="scientific">Luteococcus japonicus LSP_Lj1</name>
    <dbReference type="NCBI Taxonomy" id="1255658"/>
    <lineage>
        <taxon>Bacteria</taxon>
        <taxon>Bacillati</taxon>
        <taxon>Actinomycetota</taxon>
        <taxon>Actinomycetes</taxon>
        <taxon>Propionibacteriales</taxon>
        <taxon>Propionibacteriaceae</taxon>
        <taxon>Luteococcus</taxon>
    </lineage>
</organism>
<dbReference type="AlphaFoldDB" id="A0A1R4IH59"/>
<reference evidence="2 3" key="1">
    <citation type="submission" date="2017-02" db="EMBL/GenBank/DDBJ databases">
        <authorList>
            <person name="Peterson S.W."/>
        </authorList>
    </citation>
    <scope>NUCLEOTIDE SEQUENCE [LARGE SCALE GENOMIC DNA]</scope>
    <source>
        <strain evidence="2 3">LSP_Lj1</strain>
    </source>
</reference>
<keyword evidence="3" id="KW-1185">Reference proteome</keyword>
<dbReference type="STRING" id="1255658.FM114_01710"/>
<evidence type="ECO:0000313" key="3">
    <source>
        <dbReference type="Proteomes" id="UP000188342"/>
    </source>
</evidence>
<accession>A0A1R4IH59</accession>
<dbReference type="RefSeq" id="WP_179110550.1">
    <property type="nucleotide sequence ID" value="NZ_FUKQ01000007.1"/>
</dbReference>
<protein>
    <submittedName>
        <fullName evidence="2">Gll1113 protein</fullName>
    </submittedName>
</protein>